<dbReference type="InterPro" id="IPR005922">
    <property type="entry name" value="Phe_NH3-lyase"/>
</dbReference>
<dbReference type="PANTHER" id="PTHR10362">
    <property type="entry name" value="HISTIDINE AMMONIA-LYASE"/>
    <property type="match status" value="1"/>
</dbReference>
<proteinExistence type="inferred from homology"/>
<dbReference type="InParanoid" id="J0D9W9"/>
<evidence type="ECO:0000256" key="1">
    <source>
        <dbReference type="ARBA" id="ARBA00007238"/>
    </source>
</evidence>
<dbReference type="GO" id="GO:0005737">
    <property type="term" value="C:cytoplasm"/>
    <property type="evidence" value="ECO:0007669"/>
    <property type="project" value="InterPro"/>
</dbReference>
<dbReference type="GO" id="GO:0006559">
    <property type="term" value="P:L-phenylalanine catabolic process"/>
    <property type="evidence" value="ECO:0007669"/>
    <property type="project" value="InterPro"/>
</dbReference>
<dbReference type="Gene3D" id="1.10.274.20">
    <property type="entry name" value="Phenylalanine ammonia-lyase 1, domain 3"/>
    <property type="match status" value="1"/>
</dbReference>
<evidence type="ECO:0000313" key="3">
    <source>
        <dbReference type="EMBL" id="EJD36702.1"/>
    </source>
</evidence>
<dbReference type="InterPro" id="IPR023144">
    <property type="entry name" value="Phe_NH3-lyase_shielding_dom_sf"/>
</dbReference>
<dbReference type="eggNOG" id="KOG0222">
    <property type="taxonomic scope" value="Eukaryota"/>
</dbReference>
<evidence type="ECO:0000313" key="4">
    <source>
        <dbReference type="Proteomes" id="UP000006514"/>
    </source>
</evidence>
<dbReference type="NCBIfam" id="TIGR01226">
    <property type="entry name" value="phe_am_lyase"/>
    <property type="match status" value="1"/>
</dbReference>
<dbReference type="Proteomes" id="UP000006514">
    <property type="component" value="Unassembled WGS sequence"/>
</dbReference>
<dbReference type="OMA" id="GTRRNFH"/>
<dbReference type="KEGG" id="adl:AURDEDRAFT_73911"/>
<dbReference type="CDD" id="cd00332">
    <property type="entry name" value="PAL-HAL"/>
    <property type="match status" value="1"/>
</dbReference>
<dbReference type="OrthoDB" id="10051290at2759"/>
<dbReference type="InterPro" id="IPR024083">
    <property type="entry name" value="Fumarase/histidase_N"/>
</dbReference>
<protein>
    <submittedName>
        <fullName evidence="3">Phenylalanine ammonia-lyase</fullName>
    </submittedName>
</protein>
<dbReference type="Gene3D" id="1.10.275.10">
    <property type="entry name" value="Fumarase/aspartase (N-terminal domain)"/>
    <property type="match status" value="1"/>
</dbReference>
<dbReference type="InterPro" id="IPR008948">
    <property type="entry name" value="L-Aspartase-like"/>
</dbReference>
<keyword evidence="4" id="KW-1185">Reference proteome</keyword>
<sequence length="679" mass="72592">MRDESDFVGRSGTKPVLDGKTLSIPAIVASARYNSLVELDESQEVVDAVAASRKVIDDKLAAATSIYGVSTGFGGSADTRTDQYDALGAALLEHHHSGVISVTPAAPGDGEQPLPYDDQIATTTMPIPWVRAAIAVRVNSVIRGHSGVRWIVIEQMRELLNRNLTPLAPLRGSISACGDLTPLAYLAGAVIKHPHIRILTPEGKIIRASETDLPKIDMKPKEQLGIMNGTAFSAAVGALAVQDSLDLAALSLVCTALGTEALLGTQASHAPFIHEECRPHPGQVEAARVIFALLEGSKLATTGNEREVSIEKDAGTLRQDRYPLRTSAQYLGPQLEDILSAYATLNIECNSSTYHSTDNPLIDASTGHVHHGGNFQAMAVTNAMEKTRLALFHIGKIIFAQATELLNPAFNRGLPPSVAATDPSTNYHAKGLDIAAAAYVSELGFLANPVGTHVQSAEMHNQAVNSLALISARATMTAIDILNMLFATYIYILCQAIDLRGLHAEFEHTIPATLSSLFEKYFSGASVDGAMSLQREILSAIKASLEASSTQDAADRMAGAARAAALPLYTAFPSSAAVVPSFVEALREALLTSYTHLRMVYLKGTKNGAHCLGHTRLLYEFVRNDLGVRIHGLANLRGFKGEGVHGVGERSIGESVSLIYEAIRDRRLQDALVKVFSNK</sequence>
<dbReference type="SUPFAM" id="SSF48557">
    <property type="entry name" value="L-aspartase-like"/>
    <property type="match status" value="1"/>
</dbReference>
<dbReference type="InterPro" id="IPR001106">
    <property type="entry name" value="Aromatic_Lyase"/>
</dbReference>
<dbReference type="EMBL" id="JH687855">
    <property type="protein sequence ID" value="EJD36702.1"/>
    <property type="molecule type" value="Genomic_DNA"/>
</dbReference>
<organism evidence="3 4">
    <name type="scientific">Auricularia subglabra (strain TFB-10046 / SS5)</name>
    <name type="common">White-rot fungus</name>
    <name type="synonym">Auricularia delicata (strain TFB10046)</name>
    <dbReference type="NCBI Taxonomy" id="717982"/>
    <lineage>
        <taxon>Eukaryota</taxon>
        <taxon>Fungi</taxon>
        <taxon>Dikarya</taxon>
        <taxon>Basidiomycota</taxon>
        <taxon>Agaricomycotina</taxon>
        <taxon>Agaricomycetes</taxon>
        <taxon>Auriculariales</taxon>
        <taxon>Auriculariaceae</taxon>
        <taxon>Auricularia</taxon>
    </lineage>
</organism>
<evidence type="ECO:0000256" key="2">
    <source>
        <dbReference type="RuleBase" id="RU003954"/>
    </source>
</evidence>
<comment type="similarity">
    <text evidence="1 2">Belongs to the PAL/histidase family.</text>
</comment>
<dbReference type="AlphaFoldDB" id="J0D9W9"/>
<name>J0D9W9_AURST</name>
<dbReference type="Gene3D" id="1.20.200.10">
    <property type="entry name" value="Fumarase/aspartase (Central domain)"/>
    <property type="match status" value="1"/>
</dbReference>
<keyword evidence="2 3" id="KW-0456">Lyase</keyword>
<gene>
    <name evidence="3" type="ORF">AURDEDRAFT_73911</name>
</gene>
<reference evidence="4" key="1">
    <citation type="journal article" date="2012" name="Science">
        <title>The Paleozoic origin of enzymatic lignin decomposition reconstructed from 31 fungal genomes.</title>
        <authorList>
            <person name="Floudas D."/>
            <person name="Binder M."/>
            <person name="Riley R."/>
            <person name="Barry K."/>
            <person name="Blanchette R.A."/>
            <person name="Henrissat B."/>
            <person name="Martinez A.T."/>
            <person name="Otillar R."/>
            <person name="Spatafora J.W."/>
            <person name="Yadav J.S."/>
            <person name="Aerts A."/>
            <person name="Benoit I."/>
            <person name="Boyd A."/>
            <person name="Carlson A."/>
            <person name="Copeland A."/>
            <person name="Coutinho P.M."/>
            <person name="de Vries R.P."/>
            <person name="Ferreira P."/>
            <person name="Findley K."/>
            <person name="Foster B."/>
            <person name="Gaskell J."/>
            <person name="Glotzer D."/>
            <person name="Gorecki P."/>
            <person name="Heitman J."/>
            <person name="Hesse C."/>
            <person name="Hori C."/>
            <person name="Igarashi K."/>
            <person name="Jurgens J.A."/>
            <person name="Kallen N."/>
            <person name="Kersten P."/>
            <person name="Kohler A."/>
            <person name="Kuees U."/>
            <person name="Kumar T.K.A."/>
            <person name="Kuo A."/>
            <person name="LaButti K."/>
            <person name="Larrondo L.F."/>
            <person name="Lindquist E."/>
            <person name="Ling A."/>
            <person name="Lombard V."/>
            <person name="Lucas S."/>
            <person name="Lundell T."/>
            <person name="Martin R."/>
            <person name="McLaughlin D.J."/>
            <person name="Morgenstern I."/>
            <person name="Morin E."/>
            <person name="Murat C."/>
            <person name="Nagy L.G."/>
            <person name="Nolan M."/>
            <person name="Ohm R.A."/>
            <person name="Patyshakuliyeva A."/>
            <person name="Rokas A."/>
            <person name="Ruiz-Duenas F.J."/>
            <person name="Sabat G."/>
            <person name="Salamov A."/>
            <person name="Samejima M."/>
            <person name="Schmutz J."/>
            <person name="Slot J.C."/>
            <person name="St John F."/>
            <person name="Stenlid J."/>
            <person name="Sun H."/>
            <person name="Sun S."/>
            <person name="Syed K."/>
            <person name="Tsang A."/>
            <person name="Wiebenga A."/>
            <person name="Young D."/>
            <person name="Pisabarro A."/>
            <person name="Eastwood D.C."/>
            <person name="Martin F."/>
            <person name="Cullen D."/>
            <person name="Grigoriev I.V."/>
            <person name="Hibbett D.S."/>
        </authorList>
    </citation>
    <scope>NUCLEOTIDE SEQUENCE [LARGE SCALE GENOMIC DNA]</scope>
    <source>
        <strain evidence="4">TFB10046</strain>
    </source>
</reference>
<dbReference type="Pfam" id="PF00221">
    <property type="entry name" value="Lyase_aromatic"/>
    <property type="match status" value="1"/>
</dbReference>
<accession>J0D9W9</accession>
<dbReference type="GO" id="GO:0016841">
    <property type="term" value="F:ammonia-lyase activity"/>
    <property type="evidence" value="ECO:0007669"/>
    <property type="project" value="InterPro"/>
</dbReference>